<dbReference type="AlphaFoldDB" id="A0A2S9ME95"/>
<evidence type="ECO:0000313" key="3">
    <source>
        <dbReference type="Proteomes" id="UP000238982"/>
    </source>
</evidence>
<gene>
    <name evidence="2" type="ORF">C6Q15_25170</name>
</gene>
<evidence type="ECO:0000256" key="1">
    <source>
        <dbReference type="SAM" id="MobiDB-lite"/>
    </source>
</evidence>
<evidence type="ECO:0000313" key="2">
    <source>
        <dbReference type="EMBL" id="PRF55943.1"/>
    </source>
</evidence>
<reference evidence="2 3" key="1">
    <citation type="submission" date="2018-03" db="EMBL/GenBank/DDBJ databases">
        <authorList>
            <person name="Keele B.F."/>
        </authorList>
    </citation>
    <scope>NUCLEOTIDE SEQUENCE [LARGE SCALE GENOMIC DNA]</scope>
    <source>
        <strain evidence="2 3">AU19729</strain>
    </source>
</reference>
<feature type="region of interest" description="Disordered" evidence="1">
    <location>
        <begin position="82"/>
        <end position="104"/>
    </location>
</feature>
<sequence>MYLRSDVSVSGRIISFWRHAGLPCRGRLSPSRYAIASADSSPSGDVSRRIVRHWPAQARPATPEPRPAAHCGRWHETCTNLSRSAAHRPTEQQPKQLGDFPCLS</sequence>
<accession>A0A2S9ME95</accession>
<dbReference type="Proteomes" id="UP000238982">
    <property type="component" value="Unassembled WGS sequence"/>
</dbReference>
<organism evidence="2 3">
    <name type="scientific">Burkholderia multivorans</name>
    <dbReference type="NCBI Taxonomy" id="87883"/>
    <lineage>
        <taxon>Bacteria</taxon>
        <taxon>Pseudomonadati</taxon>
        <taxon>Pseudomonadota</taxon>
        <taxon>Betaproteobacteria</taxon>
        <taxon>Burkholderiales</taxon>
        <taxon>Burkholderiaceae</taxon>
        <taxon>Burkholderia</taxon>
        <taxon>Burkholderia cepacia complex</taxon>
    </lineage>
</organism>
<protein>
    <submittedName>
        <fullName evidence="2">Uncharacterized protein</fullName>
    </submittedName>
</protein>
<dbReference type="EMBL" id="PVGH01000093">
    <property type="protein sequence ID" value="PRF55943.1"/>
    <property type="molecule type" value="Genomic_DNA"/>
</dbReference>
<name>A0A2S9ME95_9BURK</name>
<proteinExistence type="predicted"/>
<comment type="caution">
    <text evidence="2">The sequence shown here is derived from an EMBL/GenBank/DDBJ whole genome shotgun (WGS) entry which is preliminary data.</text>
</comment>